<dbReference type="RefSeq" id="WP_227565421.1">
    <property type="nucleotide sequence ID" value="NZ_CP101989.1"/>
</dbReference>
<gene>
    <name evidence="4" type="ORF">NP075_12125</name>
</gene>
<evidence type="ECO:0000313" key="4">
    <source>
        <dbReference type="EMBL" id="UUI63878.1"/>
    </source>
</evidence>
<dbReference type="InterPro" id="IPR018392">
    <property type="entry name" value="LysM"/>
</dbReference>
<keyword evidence="5" id="KW-1185">Reference proteome</keyword>
<evidence type="ECO:0000256" key="1">
    <source>
        <dbReference type="SAM" id="MobiDB-lite"/>
    </source>
</evidence>
<name>A0ABY5K5Z6_9CELL</name>
<evidence type="ECO:0000256" key="2">
    <source>
        <dbReference type="SAM" id="Phobius"/>
    </source>
</evidence>
<keyword evidence="2" id="KW-0812">Transmembrane</keyword>
<evidence type="ECO:0000259" key="3">
    <source>
        <dbReference type="PROSITE" id="PS51782"/>
    </source>
</evidence>
<evidence type="ECO:0000313" key="5">
    <source>
        <dbReference type="Proteomes" id="UP001317322"/>
    </source>
</evidence>
<reference evidence="4 5" key="1">
    <citation type="submission" date="2022-07" db="EMBL/GenBank/DDBJ databases">
        <title>Novel species in genus cellulomonas.</title>
        <authorList>
            <person name="Ye L."/>
        </authorList>
    </citation>
    <scope>NUCLEOTIDE SEQUENCE [LARGE SCALE GENOMIC DNA]</scope>
    <source>
        <strain evidence="5">zg-Y908</strain>
    </source>
</reference>
<dbReference type="InterPro" id="IPR036779">
    <property type="entry name" value="LysM_dom_sf"/>
</dbReference>
<dbReference type="CDD" id="cd00118">
    <property type="entry name" value="LysM"/>
    <property type="match status" value="1"/>
</dbReference>
<sequence>MTAPPSPARPSTSRLAVTAAALSLAGAAGLVVAALLALWVADQLGSTRLWRVESVVAAAVVTLGVLACGWVAVSSLVAAACAGARAAGGAWRGGEAVVHRWAPGLVRRALAVALAAGVGLGTAAGAHAAPTVPVDLARAVVTADLGWAPTADRLPASADATAAVPGSSPEAPPAASPAPGGAIPEAPAATPSPAPATSTSPTADASPATAAAGGPLAPVAAPVPASVAPPALAHPAPPGAPPAGRTVEVQPGDTLWAVAARSLGPGASDAAIAAEWPRWYAANASVIGPDPDLLHPGQVLTAPTAPDGSTR</sequence>
<feature type="compositionally biased region" description="Low complexity" evidence="1">
    <location>
        <begin position="177"/>
        <end position="213"/>
    </location>
</feature>
<proteinExistence type="predicted"/>
<dbReference type="Pfam" id="PF01476">
    <property type="entry name" value="LysM"/>
    <property type="match status" value="1"/>
</dbReference>
<keyword evidence="2" id="KW-1133">Transmembrane helix</keyword>
<accession>A0ABY5K5Z6</accession>
<dbReference type="PROSITE" id="PS51782">
    <property type="entry name" value="LYSM"/>
    <property type="match status" value="1"/>
</dbReference>
<dbReference type="Proteomes" id="UP001317322">
    <property type="component" value="Chromosome"/>
</dbReference>
<dbReference type="Gene3D" id="3.10.350.10">
    <property type="entry name" value="LysM domain"/>
    <property type="match status" value="1"/>
</dbReference>
<organism evidence="4 5">
    <name type="scientific">Cellulomonas wangsupingiae</name>
    <dbReference type="NCBI Taxonomy" id="2968085"/>
    <lineage>
        <taxon>Bacteria</taxon>
        <taxon>Bacillati</taxon>
        <taxon>Actinomycetota</taxon>
        <taxon>Actinomycetes</taxon>
        <taxon>Micrococcales</taxon>
        <taxon>Cellulomonadaceae</taxon>
        <taxon>Cellulomonas</taxon>
    </lineage>
</organism>
<feature type="domain" description="LysM" evidence="3">
    <location>
        <begin position="245"/>
        <end position="302"/>
    </location>
</feature>
<protein>
    <submittedName>
        <fullName evidence="4">LysM peptidoglycan-binding domain-containing protein</fullName>
    </submittedName>
</protein>
<feature type="transmembrane region" description="Helical" evidence="2">
    <location>
        <begin position="15"/>
        <end position="40"/>
    </location>
</feature>
<keyword evidence="2" id="KW-0472">Membrane</keyword>
<feature type="region of interest" description="Disordered" evidence="1">
    <location>
        <begin position="158"/>
        <end position="213"/>
    </location>
</feature>
<dbReference type="EMBL" id="CP101989">
    <property type="protein sequence ID" value="UUI63878.1"/>
    <property type="molecule type" value="Genomic_DNA"/>
</dbReference>
<feature type="transmembrane region" description="Helical" evidence="2">
    <location>
        <begin position="52"/>
        <end position="73"/>
    </location>
</feature>